<dbReference type="InterPro" id="IPR006311">
    <property type="entry name" value="TAT_signal"/>
</dbReference>
<gene>
    <name evidence="4" type="ORF">MUN78_13035</name>
</gene>
<evidence type="ECO:0000259" key="3">
    <source>
        <dbReference type="Pfam" id="PF04536"/>
    </source>
</evidence>
<feature type="domain" description="TPM" evidence="3">
    <location>
        <begin position="65"/>
        <end position="182"/>
    </location>
</feature>
<accession>A0ABY4FKL7</accession>
<reference evidence="4 5" key="1">
    <citation type="submission" date="2022-04" db="EMBL/GenBank/DDBJ databases">
        <title>Leucobacter sp. isolated from rhizosphere of garlic.</title>
        <authorList>
            <person name="Won M."/>
            <person name="Lee C.-M."/>
            <person name="Woen H.-Y."/>
            <person name="Kwon S.-W."/>
        </authorList>
    </citation>
    <scope>NUCLEOTIDE SEQUENCE [LARGE SCALE GENOMIC DNA]</scope>
    <source>
        <strain evidence="4 5">H21R-40</strain>
    </source>
</reference>
<name>A0ABY4FKL7_9MICO</name>
<evidence type="ECO:0000313" key="5">
    <source>
        <dbReference type="Proteomes" id="UP000831786"/>
    </source>
</evidence>
<keyword evidence="5" id="KW-1185">Reference proteome</keyword>
<dbReference type="InterPro" id="IPR007621">
    <property type="entry name" value="TPM_dom"/>
</dbReference>
<feature type="region of interest" description="Disordered" evidence="2">
    <location>
        <begin position="684"/>
        <end position="736"/>
    </location>
</feature>
<protein>
    <submittedName>
        <fullName evidence="4">TPM domain-containing protein</fullName>
    </submittedName>
</protein>
<evidence type="ECO:0000256" key="1">
    <source>
        <dbReference type="SAM" id="Coils"/>
    </source>
</evidence>
<feature type="coiled-coil region" evidence="1">
    <location>
        <begin position="551"/>
        <end position="578"/>
    </location>
</feature>
<proteinExistence type="predicted"/>
<dbReference type="EMBL" id="CP095045">
    <property type="protein sequence ID" value="UOQ56591.1"/>
    <property type="molecule type" value="Genomic_DNA"/>
</dbReference>
<dbReference type="Proteomes" id="UP000831786">
    <property type="component" value="Chromosome"/>
</dbReference>
<dbReference type="PROSITE" id="PS51318">
    <property type="entry name" value="TAT"/>
    <property type="match status" value="1"/>
</dbReference>
<feature type="compositionally biased region" description="Low complexity" evidence="2">
    <location>
        <begin position="703"/>
        <end position="727"/>
    </location>
</feature>
<dbReference type="Gene3D" id="3.10.310.50">
    <property type="match status" value="1"/>
</dbReference>
<sequence>MEHTRIAPTPYRPAGARAPEGSPRRARLGRLASWGAAAGLGAAWMLLAGPAASAVPPVELGAGHVTDAADVLSASEESAANARLAAAFEETGIDLYVVFADEFTDPSDRIAWANETADLNGLGEAQYLLAVSTEGRQYFVSGLDDGALSEGQIAGIEEHVLPQLRDSDWAGAIDAAAAELEAAHAAPGRATAIAVGVGAGAVGLGGAAFGVTRAVRRRRAQAAAEADLVELERRAGSALVAADDAVRSSGQELEFARAQFGDAAVVEFRTALDTARAKILEAFSLRQQLDDAVPEADAERRDWLEQILARCDEVDAVLDAQADAFEQLRAIERDAPAALAALADRRRRLGDGADAAAELARLGTVYAAEELAALASAPEQAASLLAFAQDRERTAQAALGAEANAGSGPDAGAGAATGTDAGAATGTGASATAPGAGAPSAGSGSAAVAIREGEAAVVQAEALLQQIAARAGELAELEQRAAALVAEIEQDVAGARALPDEGGAIAAAVQATEQQLAQARELLTSAPRRPAEALRALDAANTRIDGVVQAAQEAARTRQLLEANLAQAADQLRQAESYIEARRGAVGATARTRAAEARAALGRAEAARQADPQGALAEAQRAAALAAQALSAAQSDVTGFGGSGAGYGGGGIGGFGDPRSSGGDFGAILGGILGQGGGFGGSGGSGGGFWGGGSRSSGGSSWGGSSRRSSSGSRRSSGGSRRSSGGSRRSRGGGRF</sequence>
<keyword evidence="1" id="KW-0175">Coiled coil</keyword>
<dbReference type="RefSeq" id="WP_244726962.1">
    <property type="nucleotide sequence ID" value="NZ_CP095045.1"/>
</dbReference>
<evidence type="ECO:0000256" key="2">
    <source>
        <dbReference type="SAM" id="MobiDB-lite"/>
    </source>
</evidence>
<dbReference type="Pfam" id="PF04536">
    <property type="entry name" value="TPM_phosphatase"/>
    <property type="match status" value="1"/>
</dbReference>
<feature type="compositionally biased region" description="Gly residues" evidence="2">
    <location>
        <begin position="684"/>
        <end position="702"/>
    </location>
</feature>
<evidence type="ECO:0000313" key="4">
    <source>
        <dbReference type="EMBL" id="UOQ56591.1"/>
    </source>
</evidence>
<organism evidence="4 5">
    <name type="scientific">Leucobacter allii</name>
    <dbReference type="NCBI Taxonomy" id="2932247"/>
    <lineage>
        <taxon>Bacteria</taxon>
        <taxon>Bacillati</taxon>
        <taxon>Actinomycetota</taxon>
        <taxon>Actinomycetes</taxon>
        <taxon>Micrococcales</taxon>
        <taxon>Microbacteriaceae</taxon>
        <taxon>Leucobacter</taxon>
    </lineage>
</organism>
<feature type="region of interest" description="Disordered" evidence="2">
    <location>
        <begin position="1"/>
        <end position="23"/>
    </location>
</feature>